<dbReference type="Gene3D" id="3.40.50.150">
    <property type="entry name" value="Vaccinia Virus protein VP39"/>
    <property type="match status" value="1"/>
</dbReference>
<organism evidence="8 9">
    <name type="scientific">Amphibalanus amphitrite</name>
    <name type="common">Striped barnacle</name>
    <name type="synonym">Balanus amphitrite</name>
    <dbReference type="NCBI Taxonomy" id="1232801"/>
    <lineage>
        <taxon>Eukaryota</taxon>
        <taxon>Metazoa</taxon>
        <taxon>Ecdysozoa</taxon>
        <taxon>Arthropoda</taxon>
        <taxon>Crustacea</taxon>
        <taxon>Multicrustacea</taxon>
        <taxon>Cirripedia</taxon>
        <taxon>Thoracica</taxon>
        <taxon>Thoracicalcarea</taxon>
        <taxon>Balanomorpha</taxon>
        <taxon>Balanoidea</taxon>
        <taxon>Balanidae</taxon>
        <taxon>Amphibalaninae</taxon>
        <taxon>Amphibalanus</taxon>
    </lineage>
</organism>
<dbReference type="GO" id="GO:0000463">
    <property type="term" value="P:maturation of LSU-rRNA from tricistronic rRNA transcript (SSU-rRNA, 5.8S rRNA, LSU-rRNA)"/>
    <property type="evidence" value="ECO:0007669"/>
    <property type="project" value="TreeGrafter"/>
</dbReference>
<comment type="caution">
    <text evidence="8">The sequence shown here is derived from an EMBL/GenBank/DDBJ whole genome shotgun (WGS) entry which is preliminary data.</text>
</comment>
<dbReference type="InterPro" id="IPR002877">
    <property type="entry name" value="RNA_MeTrfase_FtsJ_dom"/>
</dbReference>
<dbReference type="OrthoDB" id="1287559at2759"/>
<dbReference type="EMBL" id="VIIS01001979">
    <property type="protein sequence ID" value="KAF0290131.1"/>
    <property type="molecule type" value="Genomic_DNA"/>
</dbReference>
<evidence type="ECO:0000256" key="4">
    <source>
        <dbReference type="ARBA" id="ARBA00022691"/>
    </source>
</evidence>
<dbReference type="InterPro" id="IPR029063">
    <property type="entry name" value="SAM-dependent_MTases_sf"/>
</dbReference>
<dbReference type="GO" id="GO:0008650">
    <property type="term" value="F:rRNA (uridine-2'-O-)-methyltransferase activity"/>
    <property type="evidence" value="ECO:0007669"/>
    <property type="project" value="TreeGrafter"/>
</dbReference>
<keyword evidence="4" id="KW-0949">S-adenosyl-L-methionine</keyword>
<dbReference type="SUPFAM" id="SSF53335">
    <property type="entry name" value="S-adenosyl-L-methionine-dependent methyltransferases"/>
    <property type="match status" value="1"/>
</dbReference>
<feature type="compositionally biased region" description="Acidic residues" evidence="5">
    <location>
        <begin position="261"/>
        <end position="275"/>
    </location>
</feature>
<protein>
    <submittedName>
        <fullName evidence="8">Pre-rRNA processing protein FTSJ3</fullName>
    </submittedName>
</protein>
<keyword evidence="1" id="KW-0698">rRNA processing</keyword>
<dbReference type="GO" id="GO:0005730">
    <property type="term" value="C:nucleolus"/>
    <property type="evidence" value="ECO:0007669"/>
    <property type="project" value="TreeGrafter"/>
</dbReference>
<evidence type="ECO:0000313" key="8">
    <source>
        <dbReference type="EMBL" id="KAF0290131.1"/>
    </source>
</evidence>
<feature type="domain" description="DUF3381" evidence="7">
    <location>
        <begin position="170"/>
        <end position="307"/>
    </location>
</feature>
<evidence type="ECO:0000313" key="9">
    <source>
        <dbReference type="Proteomes" id="UP000440578"/>
    </source>
</evidence>
<dbReference type="AlphaFoldDB" id="A0A6A4VL94"/>
<feature type="region of interest" description="Disordered" evidence="5">
    <location>
        <begin position="369"/>
        <end position="413"/>
    </location>
</feature>
<dbReference type="InterPro" id="IPR024576">
    <property type="entry name" value="rRNA_MeTfrase_Spb1_DUF3381"/>
</dbReference>
<feature type="region of interest" description="Disordered" evidence="5">
    <location>
        <begin position="256"/>
        <end position="275"/>
    </location>
</feature>
<evidence type="ECO:0000256" key="1">
    <source>
        <dbReference type="ARBA" id="ARBA00022552"/>
    </source>
</evidence>
<sequence length="413" mass="46860">MPQAGICVGVDIAPIKPIPNCIALREDITTDKCRQALKRELKTWKADVVMNDGAPNVGKSWLHDAFKQAELTLSALALATDFLRKGGWFVTKVFRSKDYHALIWVFKMFFNKVHATKPQASRNESAEIFVVCQGYKAPDKIDPKFLNSKYVFGELTEEKPTQLVLGRPMKKEKALGYAEGDATVYNVLKASDFISKANHLEMLQAATKIVLDTDVIANHPATTDEIRSSCEDIKVLGKAEIKSLIKWRKKLKDELEKKEEDVTEEKEPEDAEEDELTKIDKQIAELKAQQHAEAKKKRKKLLRERRSILEKLRVSGYSTEGRVEQSEQDLFALRDIKDPSKALDADVNDIPMDEEPVEDDDVPRIRAFDREDKARDAMGNFDPNLPERLDEDDLQWVDDDEEGPDGTWTGCKG</sequence>
<keyword evidence="2" id="KW-0489">Methyltransferase</keyword>
<dbReference type="Pfam" id="PF11861">
    <property type="entry name" value="DUF3381"/>
    <property type="match status" value="1"/>
</dbReference>
<dbReference type="GO" id="GO:0016435">
    <property type="term" value="F:rRNA (guanine) methyltransferase activity"/>
    <property type="evidence" value="ECO:0007669"/>
    <property type="project" value="TreeGrafter"/>
</dbReference>
<proteinExistence type="predicted"/>
<dbReference type="Pfam" id="PF01728">
    <property type="entry name" value="FtsJ"/>
    <property type="match status" value="1"/>
</dbReference>
<dbReference type="Proteomes" id="UP000440578">
    <property type="component" value="Unassembled WGS sequence"/>
</dbReference>
<dbReference type="PANTHER" id="PTHR10920">
    <property type="entry name" value="RIBOSOMAL RNA METHYLTRANSFERASE"/>
    <property type="match status" value="1"/>
</dbReference>
<keyword evidence="3" id="KW-0808">Transferase</keyword>
<keyword evidence="9" id="KW-1185">Reference proteome</keyword>
<dbReference type="PANTHER" id="PTHR10920:SF13">
    <property type="entry name" value="PRE-RRNA 2'-O-RIBOSE RNA METHYLTRANSFERASE FTSJ3"/>
    <property type="match status" value="1"/>
</dbReference>
<gene>
    <name evidence="8" type="primary">Ftsj3</name>
    <name evidence="8" type="ORF">FJT64_011655</name>
</gene>
<name>A0A6A4VL94_AMPAM</name>
<feature type="compositionally biased region" description="Acidic residues" evidence="5">
    <location>
        <begin position="389"/>
        <end position="404"/>
    </location>
</feature>
<reference evidence="8 9" key="1">
    <citation type="submission" date="2019-07" db="EMBL/GenBank/DDBJ databases">
        <title>Draft genome assembly of a fouling barnacle, Amphibalanus amphitrite (Darwin, 1854): The first reference genome for Thecostraca.</title>
        <authorList>
            <person name="Kim W."/>
        </authorList>
    </citation>
    <scope>NUCLEOTIDE SEQUENCE [LARGE SCALE GENOMIC DNA]</scope>
    <source>
        <strain evidence="8">SNU_AA5</strain>
        <tissue evidence="8">Soma without cirri and trophi</tissue>
    </source>
</reference>
<dbReference type="InterPro" id="IPR050082">
    <property type="entry name" value="RNA_methyltr_RlmE"/>
</dbReference>
<dbReference type="GO" id="GO:0000466">
    <property type="term" value="P:maturation of 5.8S rRNA from tricistronic rRNA transcript (SSU-rRNA, 5.8S rRNA, LSU-rRNA)"/>
    <property type="evidence" value="ECO:0007669"/>
    <property type="project" value="TreeGrafter"/>
</dbReference>
<feature type="domain" description="Ribosomal RNA methyltransferase FtsJ" evidence="6">
    <location>
        <begin position="5"/>
        <end position="135"/>
    </location>
</feature>
<evidence type="ECO:0000256" key="5">
    <source>
        <dbReference type="SAM" id="MobiDB-lite"/>
    </source>
</evidence>
<evidence type="ECO:0000259" key="7">
    <source>
        <dbReference type="Pfam" id="PF11861"/>
    </source>
</evidence>
<evidence type="ECO:0000259" key="6">
    <source>
        <dbReference type="Pfam" id="PF01728"/>
    </source>
</evidence>
<accession>A0A6A4VL94</accession>
<evidence type="ECO:0000256" key="2">
    <source>
        <dbReference type="ARBA" id="ARBA00022603"/>
    </source>
</evidence>
<evidence type="ECO:0000256" key="3">
    <source>
        <dbReference type="ARBA" id="ARBA00022679"/>
    </source>
</evidence>
<dbReference type="GO" id="GO:0030687">
    <property type="term" value="C:preribosome, large subunit precursor"/>
    <property type="evidence" value="ECO:0007669"/>
    <property type="project" value="TreeGrafter"/>
</dbReference>